<dbReference type="OrthoDB" id="9806653at2"/>
<evidence type="ECO:0000313" key="2">
    <source>
        <dbReference type="EMBL" id="AMC92684.1"/>
    </source>
</evidence>
<dbReference type="AlphaFoldDB" id="A0A0X8GYN7"/>
<dbReference type="RefSeq" id="WP_067630345.1">
    <property type="nucleotide sequence ID" value="NZ_CP013213.1"/>
</dbReference>
<dbReference type="PANTHER" id="PTHR12526:SF630">
    <property type="entry name" value="GLYCOSYLTRANSFERASE"/>
    <property type="match status" value="1"/>
</dbReference>
<protein>
    <recommendedName>
        <fullName evidence="1">Glycosyl transferase family 1 domain-containing protein</fullName>
    </recommendedName>
</protein>
<dbReference type="Pfam" id="PF00534">
    <property type="entry name" value="Glycos_transf_1"/>
    <property type="match status" value="1"/>
</dbReference>
<dbReference type="CDD" id="cd03801">
    <property type="entry name" value="GT4_PimA-like"/>
    <property type="match status" value="1"/>
</dbReference>
<evidence type="ECO:0000313" key="3">
    <source>
        <dbReference type="Proteomes" id="UP000063781"/>
    </source>
</evidence>
<accession>A0A0X8GYN7</accession>
<feature type="domain" description="Glycosyl transferase family 1" evidence="1">
    <location>
        <begin position="200"/>
        <end position="374"/>
    </location>
</feature>
<reference evidence="2 3" key="1">
    <citation type="submission" date="2015-10" db="EMBL/GenBank/DDBJ databases">
        <title>Erysipelothrix larvae sp. LV19 isolated from the larval gut of the rhinoceros beetle, Trypoxylus dichotomus.</title>
        <authorList>
            <person name="Lim S."/>
            <person name="Kim B.-C."/>
        </authorList>
    </citation>
    <scope>NUCLEOTIDE SEQUENCE [LARGE SCALE GENOMIC DNA]</scope>
    <source>
        <strain evidence="2 3">LV19</strain>
    </source>
</reference>
<dbReference type="PANTHER" id="PTHR12526">
    <property type="entry name" value="GLYCOSYLTRANSFERASE"/>
    <property type="match status" value="1"/>
</dbReference>
<dbReference type="Proteomes" id="UP000063781">
    <property type="component" value="Chromosome"/>
</dbReference>
<dbReference type="EMBL" id="CP013213">
    <property type="protein sequence ID" value="AMC92684.1"/>
    <property type="molecule type" value="Genomic_DNA"/>
</dbReference>
<dbReference type="STRING" id="1514105.AOC36_01360"/>
<sequence>MSDECIAKKNTLEKKKTKVLFMAVSKNTMSGGQTMLLNILKNINKDKYEATLLVQEECPLSLNAMNEGIYVHYEPFTKGIKFALNNRKLRKIVLPLLLILSSNSYLKGIKHENYDIIWCENFTLLLLASKYKFKKTRVVSNMWSTINSKFALKLISFIANYIIVEADFQRKNFESIGRVNNISTVYSQIDSKIFTNNYSKKTAKEKMGFTEDSFTIGFLGGCRYSKGFDYVVEVANELINKRKVQNIIFYVAGKTETDDLLLDAKVNDDINHLGDKLRIEDWISDKELFYKSLNLFISASRSEGLPGSLREAMGFEIPVIATDAGGSKEVVGDMEYIVHFSDKEKMTHQIADKIEGLLNNEQKYLSAIKYSKERVQELFVGTKWINTIESIFDELIIVNK</sequence>
<dbReference type="GO" id="GO:0016757">
    <property type="term" value="F:glycosyltransferase activity"/>
    <property type="evidence" value="ECO:0007669"/>
    <property type="project" value="InterPro"/>
</dbReference>
<dbReference type="SUPFAM" id="SSF53756">
    <property type="entry name" value="UDP-Glycosyltransferase/glycogen phosphorylase"/>
    <property type="match status" value="1"/>
</dbReference>
<proteinExistence type="predicted"/>
<keyword evidence="3" id="KW-1185">Reference proteome</keyword>
<gene>
    <name evidence="2" type="ORF">AOC36_01360</name>
</gene>
<evidence type="ECO:0000259" key="1">
    <source>
        <dbReference type="Pfam" id="PF00534"/>
    </source>
</evidence>
<dbReference type="Gene3D" id="3.40.50.2000">
    <property type="entry name" value="Glycogen Phosphorylase B"/>
    <property type="match status" value="2"/>
</dbReference>
<name>A0A0X8GYN7_9FIRM</name>
<organism evidence="2 3">
    <name type="scientific">Erysipelothrix larvae</name>
    <dbReference type="NCBI Taxonomy" id="1514105"/>
    <lineage>
        <taxon>Bacteria</taxon>
        <taxon>Bacillati</taxon>
        <taxon>Bacillota</taxon>
        <taxon>Erysipelotrichia</taxon>
        <taxon>Erysipelotrichales</taxon>
        <taxon>Erysipelotrichaceae</taxon>
        <taxon>Erysipelothrix</taxon>
    </lineage>
</organism>
<dbReference type="KEGG" id="erl:AOC36_01360"/>
<dbReference type="InterPro" id="IPR001296">
    <property type="entry name" value="Glyco_trans_1"/>
</dbReference>